<dbReference type="EMBL" id="BAABWD010000003">
    <property type="protein sequence ID" value="GAA6132421.1"/>
    <property type="molecule type" value="Genomic_DNA"/>
</dbReference>
<comment type="caution">
    <text evidence="2">The sequence shown here is derived from an EMBL/GenBank/DDBJ whole genome shotgun (WGS) entry which is preliminary data.</text>
</comment>
<sequence>MISKWQWLLAQLTRMLWVRASLFALLAVLAALLATAADRVMPEGLPLSIGAESVEPILNILASSMLTVTTFSLTVMVSAYAAATTSVTPRGVRLLMQDTTTQNVLGTFLGSFLFSLVAIIALSTNAYGERGRIVLFAFTLLVILIIVVTMLRWIDHLSRFGRVGDTTDRVEQATLAALQNRVDNPCMGARPWLDGVLPADVVPIYADCVGYVQHVDVEKLQEAVATQDLQVHVTTLPGGFVDAGRALAWVGAAADAQTRNELSAAFTVGKERSFDQDPRFGLAVLAEIASRALSPAMNDPGTAIDVVGRGVRTLSCWPADPGTVLSKAIHYPQVSVPPLALGDLFDDVFAPIARDGASLLEVQSRLQKAYAGLAAKGGSFQAEAQRHAALALKRAETAMTLEEDLARVRALAAPLVS</sequence>
<dbReference type="InterPro" id="IPR018723">
    <property type="entry name" value="DUF2254_membrane"/>
</dbReference>
<feature type="transmembrane region" description="Helical" evidence="1">
    <location>
        <begin position="133"/>
        <end position="154"/>
    </location>
</feature>
<keyword evidence="1" id="KW-1133">Transmembrane helix</keyword>
<name>A0ABP9ZSI3_9GAMM</name>
<dbReference type="Pfam" id="PF10011">
    <property type="entry name" value="DUF2254"/>
    <property type="match status" value="1"/>
</dbReference>
<evidence type="ECO:0000313" key="3">
    <source>
        <dbReference type="Proteomes" id="UP001486808"/>
    </source>
</evidence>
<protein>
    <submittedName>
        <fullName evidence="2">DUF2254 domain-containing protein</fullName>
    </submittedName>
</protein>
<organism evidence="2 3">
    <name type="scientific">Halopseudomonas sabulinigri</name>
    <dbReference type="NCBI Taxonomy" id="472181"/>
    <lineage>
        <taxon>Bacteria</taxon>
        <taxon>Pseudomonadati</taxon>
        <taxon>Pseudomonadota</taxon>
        <taxon>Gammaproteobacteria</taxon>
        <taxon>Pseudomonadales</taxon>
        <taxon>Pseudomonadaceae</taxon>
        <taxon>Halopseudomonas</taxon>
    </lineage>
</organism>
<evidence type="ECO:0000313" key="2">
    <source>
        <dbReference type="EMBL" id="GAA6132421.1"/>
    </source>
</evidence>
<proteinExistence type="predicted"/>
<feature type="transmembrane region" description="Helical" evidence="1">
    <location>
        <begin position="104"/>
        <end position="127"/>
    </location>
</feature>
<keyword evidence="1" id="KW-0472">Membrane</keyword>
<evidence type="ECO:0000256" key="1">
    <source>
        <dbReference type="SAM" id="Phobius"/>
    </source>
</evidence>
<dbReference type="Proteomes" id="UP001486808">
    <property type="component" value="Unassembled WGS sequence"/>
</dbReference>
<feature type="transmembrane region" description="Helical" evidence="1">
    <location>
        <begin position="60"/>
        <end position="83"/>
    </location>
</feature>
<reference evidence="2 3" key="1">
    <citation type="submission" date="2024-04" db="EMBL/GenBank/DDBJ databases">
        <title>Draft genome sequence of Halopseudomonas sabulinigri NBRC 116187.</title>
        <authorList>
            <person name="Miyakawa T."/>
            <person name="Kusuya Y."/>
            <person name="Miura T."/>
        </authorList>
    </citation>
    <scope>NUCLEOTIDE SEQUENCE [LARGE SCALE GENOMIC DNA]</scope>
    <source>
        <strain evidence="2 3">4NH20-0042</strain>
    </source>
</reference>
<keyword evidence="1" id="KW-0812">Transmembrane</keyword>
<accession>A0ABP9ZSI3</accession>
<keyword evidence="3" id="KW-1185">Reference proteome</keyword>
<gene>
    <name evidence="2" type="ORF">NBRC116187_27810</name>
</gene>